<protein>
    <submittedName>
        <fullName evidence="3">Nitrate responsive transcription antiterminator</fullName>
    </submittedName>
</protein>
<dbReference type="EMBL" id="LT615367">
    <property type="protein sequence ID" value="SLM62382.1"/>
    <property type="molecule type" value="Genomic_DNA"/>
</dbReference>
<proteinExistence type="predicted"/>
<dbReference type="Pfam" id="PF03861">
    <property type="entry name" value="ANTAR"/>
    <property type="match status" value="1"/>
</dbReference>
<dbReference type="InterPro" id="IPR005561">
    <property type="entry name" value="ANTAR"/>
</dbReference>
<dbReference type="PROSITE" id="PS50921">
    <property type="entry name" value="ANTAR"/>
    <property type="match status" value="1"/>
</dbReference>
<dbReference type="KEGG" id="daq:DAQ1742_01395"/>
<evidence type="ECO:0000313" key="3">
    <source>
        <dbReference type="EMBL" id="SLM62382.1"/>
    </source>
</evidence>
<keyword evidence="1" id="KW-0175">Coiled coil</keyword>
<dbReference type="Proteomes" id="UP000294820">
    <property type="component" value="Chromosome 1"/>
</dbReference>
<dbReference type="GO" id="GO:0003723">
    <property type="term" value="F:RNA binding"/>
    <property type="evidence" value="ECO:0007669"/>
    <property type="project" value="InterPro"/>
</dbReference>
<dbReference type="InterPro" id="IPR013587">
    <property type="entry name" value="Nitrate/nitrite_sensing"/>
</dbReference>
<dbReference type="SMART" id="SM01012">
    <property type="entry name" value="ANTAR"/>
    <property type="match status" value="1"/>
</dbReference>
<evidence type="ECO:0000313" key="4">
    <source>
        <dbReference type="Proteomes" id="UP000294820"/>
    </source>
</evidence>
<gene>
    <name evidence="3" type="primary">nasR</name>
    <name evidence="3" type="ORF">DAQ1742_01395</name>
</gene>
<keyword evidence="4" id="KW-1185">Reference proteome</keyword>
<dbReference type="AlphaFoldDB" id="A0A375A8E4"/>
<dbReference type="InterPro" id="IPR036388">
    <property type="entry name" value="WH-like_DNA-bd_sf"/>
</dbReference>
<reference evidence="3 4" key="1">
    <citation type="submission" date="2016-09" db="EMBL/GenBank/DDBJ databases">
        <authorList>
            <person name="Reverchon S."/>
            <person name="Nasser W."/>
            <person name="Leonard S."/>
            <person name="Brochier C."/>
            <person name="Duprey A."/>
        </authorList>
    </citation>
    <scope>NUCLEOTIDE SEQUENCE [LARGE SCALE GENOMIC DNA]</scope>
    <source>
        <strain evidence="3 4">174/2</strain>
    </source>
</reference>
<accession>A0A375A8E4</accession>
<name>A0A375A8E4_9GAMM</name>
<evidence type="ECO:0000256" key="1">
    <source>
        <dbReference type="SAM" id="Coils"/>
    </source>
</evidence>
<feature type="coiled-coil region" evidence="1">
    <location>
        <begin position="271"/>
        <end position="306"/>
    </location>
</feature>
<dbReference type="InterPro" id="IPR011006">
    <property type="entry name" value="CheY-like_superfamily"/>
</dbReference>
<organism evidence="3 4">
    <name type="scientific">Dickeya aquatica</name>
    <dbReference type="NCBI Taxonomy" id="1401087"/>
    <lineage>
        <taxon>Bacteria</taxon>
        <taxon>Pseudomonadati</taxon>
        <taxon>Pseudomonadota</taxon>
        <taxon>Gammaproteobacteria</taxon>
        <taxon>Enterobacterales</taxon>
        <taxon>Pectobacteriaceae</taxon>
        <taxon>Dickeya</taxon>
    </lineage>
</organism>
<dbReference type="Pfam" id="PF08376">
    <property type="entry name" value="NIT"/>
    <property type="match status" value="1"/>
</dbReference>
<dbReference type="Gene3D" id="1.10.10.10">
    <property type="entry name" value="Winged helix-like DNA-binding domain superfamily/Winged helix DNA-binding domain"/>
    <property type="match status" value="1"/>
</dbReference>
<dbReference type="SUPFAM" id="SSF52172">
    <property type="entry name" value="CheY-like"/>
    <property type="match status" value="1"/>
</dbReference>
<evidence type="ECO:0000259" key="2">
    <source>
        <dbReference type="PROSITE" id="PS50921"/>
    </source>
</evidence>
<feature type="domain" description="ANTAR" evidence="2">
    <location>
        <begin position="367"/>
        <end position="428"/>
    </location>
</feature>
<sequence>MAEEENIIVADPSTTVRFLMASRQCELNSLQGLLQRGELVGHISELVHRLQRERGTVNLFLGSQGLLCGEERHLSTQAVQQAEAQLMRCLDALAGQTGELPQASRLFSRAASVVYTLGLLPSLRQRIGLQALAQPEAMTAFNDAIRHLLSLVFEVSDTAADPVIARALVAMFSFMQGKELAGQERAMGAAAFAAGVFTPATRQTWLDLIERQERCFETFIHFADDACRARWQAQLTDPEFERLRRIACTRMPERLTDHGSLQWFALASERLDGMRQIEEQLEQTLMQLCRERIAAAEQACADQQADLAGWLSSAPTDDHGYAVFIANSVTAPESDSRHGVDRFDSDGMRPQLGRSLLSLVQQQSRRLQVLDSELAAMRATLDERRQIDRAKGVLMQHRGLSEDEAYKTLRRMAMSQNKKLIEIASAMLAVADIFQDAP</sequence>